<feature type="binding site" evidence="11">
    <location>
        <begin position="249"/>
        <end position="252"/>
    </location>
    <ligand>
        <name>GTP</name>
        <dbReference type="ChEBI" id="CHEBI:37565"/>
    </ligand>
</feature>
<dbReference type="InterPro" id="IPR000897">
    <property type="entry name" value="SRP54_GTPase_dom"/>
</dbReference>
<dbReference type="AlphaFoldDB" id="A0A7X0ZI52"/>
<gene>
    <name evidence="11 17" type="primary">ffh</name>
    <name evidence="16" type="ORF">HB839_08585</name>
    <name evidence="17" type="ORF">HCB47_08200</name>
</gene>
<keyword evidence="5 11" id="KW-0694">RNA-binding</keyword>
<dbReference type="Proteomes" id="UP000558070">
    <property type="component" value="Unassembled WGS sequence"/>
</dbReference>
<evidence type="ECO:0000256" key="2">
    <source>
        <dbReference type="ARBA" id="ARBA00022490"/>
    </source>
</evidence>
<evidence type="ECO:0000313" key="16">
    <source>
        <dbReference type="EMBL" id="MBC1375580.1"/>
    </source>
</evidence>
<dbReference type="EMBL" id="JAARPH010000002">
    <property type="protein sequence ID" value="MBC1375580.1"/>
    <property type="molecule type" value="Genomic_DNA"/>
</dbReference>
<dbReference type="GO" id="GO:0008312">
    <property type="term" value="F:7S RNA binding"/>
    <property type="evidence" value="ECO:0007669"/>
    <property type="project" value="InterPro"/>
</dbReference>
<evidence type="ECO:0000256" key="12">
    <source>
        <dbReference type="SAM" id="MobiDB-lite"/>
    </source>
</evidence>
<keyword evidence="7 11" id="KW-0733">Signal recognition particle</keyword>
<evidence type="ECO:0000259" key="15">
    <source>
        <dbReference type="SMART" id="SM00963"/>
    </source>
</evidence>
<keyword evidence="2 11" id="KW-0963">Cytoplasm</keyword>
<evidence type="ECO:0000313" key="18">
    <source>
        <dbReference type="Proteomes" id="UP000518829"/>
    </source>
</evidence>
<keyword evidence="18" id="KW-1185">Reference proteome</keyword>
<evidence type="ECO:0000256" key="1">
    <source>
        <dbReference type="ARBA" id="ARBA00005450"/>
    </source>
</evidence>
<dbReference type="Proteomes" id="UP000518829">
    <property type="component" value="Unassembled WGS sequence"/>
</dbReference>
<evidence type="ECO:0000313" key="19">
    <source>
        <dbReference type="Proteomes" id="UP000558070"/>
    </source>
</evidence>
<evidence type="ECO:0000256" key="9">
    <source>
        <dbReference type="ARBA" id="ARBA00048027"/>
    </source>
</evidence>
<dbReference type="PANTHER" id="PTHR11564">
    <property type="entry name" value="SIGNAL RECOGNITION PARTICLE 54K PROTEIN SRP54"/>
    <property type="match status" value="1"/>
</dbReference>
<dbReference type="InterPro" id="IPR004780">
    <property type="entry name" value="SRP"/>
</dbReference>
<organism evidence="17 19">
    <name type="scientific">Listeria farberi</name>
    <dbReference type="NCBI Taxonomy" id="2713500"/>
    <lineage>
        <taxon>Bacteria</taxon>
        <taxon>Bacillati</taxon>
        <taxon>Bacillota</taxon>
        <taxon>Bacilli</taxon>
        <taxon>Bacillales</taxon>
        <taxon>Listeriaceae</taxon>
        <taxon>Listeria</taxon>
    </lineage>
</organism>
<accession>A0A7X0ZI52</accession>
<evidence type="ECO:0000256" key="10">
    <source>
        <dbReference type="ARBA" id="ARBA00057471"/>
    </source>
</evidence>
<feature type="domain" description="Signal recognition particle SRP54 helical bundle" evidence="15">
    <location>
        <begin position="2"/>
        <end position="87"/>
    </location>
</feature>
<dbReference type="InterPro" id="IPR027417">
    <property type="entry name" value="P-loop_NTPase"/>
</dbReference>
<evidence type="ECO:0000256" key="7">
    <source>
        <dbReference type="ARBA" id="ARBA00023135"/>
    </source>
</evidence>
<dbReference type="InterPro" id="IPR022941">
    <property type="entry name" value="SRP54"/>
</dbReference>
<dbReference type="InterPro" id="IPR036891">
    <property type="entry name" value="Signal_recog_part_SRP54_M_sf"/>
</dbReference>
<evidence type="ECO:0000256" key="6">
    <source>
        <dbReference type="ARBA" id="ARBA00023134"/>
    </source>
</evidence>
<dbReference type="SMART" id="SM00963">
    <property type="entry name" value="SRP54_N"/>
    <property type="match status" value="1"/>
</dbReference>
<feature type="domain" description="SRP54-type proteins GTP-binding" evidence="14">
    <location>
        <begin position="101"/>
        <end position="297"/>
    </location>
</feature>
<dbReference type="Pfam" id="PF00448">
    <property type="entry name" value="SRP54"/>
    <property type="match status" value="1"/>
</dbReference>
<evidence type="ECO:0000256" key="4">
    <source>
        <dbReference type="ARBA" id="ARBA00022801"/>
    </source>
</evidence>
<name>A0A7X0ZI52_9LIST</name>
<dbReference type="Gene3D" id="3.40.50.300">
    <property type="entry name" value="P-loop containing nucleotide triphosphate hydrolases"/>
    <property type="match status" value="1"/>
</dbReference>
<evidence type="ECO:0000256" key="11">
    <source>
        <dbReference type="HAMAP-Rule" id="MF_00306"/>
    </source>
</evidence>
<comment type="subcellular location">
    <subcellularLocation>
        <location evidence="11">Cytoplasm</location>
    </subcellularLocation>
    <text evidence="11">The SRP-RNC complex is targeted to the cytoplasmic membrane.</text>
</comment>
<dbReference type="FunFam" id="1.20.120.140:FF:000001">
    <property type="entry name" value="Signal recognition particle GTPase"/>
    <property type="match status" value="1"/>
</dbReference>
<dbReference type="Pfam" id="PF02978">
    <property type="entry name" value="SRP_SPB"/>
    <property type="match status" value="1"/>
</dbReference>
<evidence type="ECO:0000259" key="13">
    <source>
        <dbReference type="SMART" id="SM00382"/>
    </source>
</evidence>
<keyword evidence="6 11" id="KW-0342">GTP-binding</keyword>
<evidence type="ECO:0000313" key="17">
    <source>
        <dbReference type="EMBL" id="MBC2287596.1"/>
    </source>
</evidence>
<protein>
    <recommendedName>
        <fullName evidence="11">Signal recognition particle protein</fullName>
        <ecNumber evidence="11">3.6.5.4</ecNumber>
    </recommendedName>
    <alternativeName>
        <fullName evidence="11">Fifty-four homolog</fullName>
    </alternativeName>
</protein>
<dbReference type="InterPro" id="IPR003593">
    <property type="entry name" value="AAA+_ATPase"/>
</dbReference>
<dbReference type="SMART" id="SM00382">
    <property type="entry name" value="AAA"/>
    <property type="match status" value="1"/>
</dbReference>
<dbReference type="SUPFAM" id="SSF52540">
    <property type="entry name" value="P-loop containing nucleoside triphosphate hydrolases"/>
    <property type="match status" value="1"/>
</dbReference>
<dbReference type="FunFam" id="3.40.50.300:FF:000022">
    <property type="entry name" value="Signal recognition particle 54 kDa subunit"/>
    <property type="match status" value="1"/>
</dbReference>
<comment type="function">
    <text evidence="10">Involved in targeting and insertion of nascent membrane proteins into the cytoplasmic membrane. Binds to the hydrophobic signal sequence of the ribosome-nascent chain (RNC) as it emerges from the ribosomes. The SRP-RNC complex is then targeted to the cytoplasmic membrane where it interacts with the SRP receptor FtsY. Interaction with FtsY leads to the transfer of the RNC complex to the Sec translocase for insertion into the membrane, the hydrolysis of GTP by both Ffh and FtsY, and the dissociation of the SRP-FtsY complex into the individual components.</text>
</comment>
<feature type="region of interest" description="Disordered" evidence="12">
    <location>
        <begin position="429"/>
        <end position="450"/>
    </location>
</feature>
<proteinExistence type="inferred from homology"/>
<evidence type="ECO:0000259" key="14">
    <source>
        <dbReference type="SMART" id="SM00962"/>
    </source>
</evidence>
<dbReference type="EC" id="3.6.5.4" evidence="11"/>
<dbReference type="RefSeq" id="WP_185319025.1">
    <property type="nucleotide sequence ID" value="NZ_JAARPH010000002.1"/>
</dbReference>
<comment type="similarity">
    <text evidence="1 11">Belongs to the GTP-binding SRP family. SRP54 subfamily.</text>
</comment>
<dbReference type="HAMAP" id="MF_00306">
    <property type="entry name" value="SRP54"/>
    <property type="match status" value="1"/>
</dbReference>
<keyword evidence="4 11" id="KW-0378">Hydrolase</keyword>
<evidence type="ECO:0000256" key="5">
    <source>
        <dbReference type="ARBA" id="ARBA00022884"/>
    </source>
</evidence>
<keyword evidence="8 11" id="KW-0687">Ribonucleoprotein</keyword>
<dbReference type="Gene3D" id="1.10.260.30">
    <property type="entry name" value="Signal recognition particle, SRP54 subunit, M-domain"/>
    <property type="match status" value="1"/>
</dbReference>
<dbReference type="GO" id="GO:0048500">
    <property type="term" value="C:signal recognition particle"/>
    <property type="evidence" value="ECO:0007669"/>
    <property type="project" value="UniProtKB-UniRule"/>
</dbReference>
<dbReference type="NCBIfam" id="TIGR00959">
    <property type="entry name" value="ffh"/>
    <property type="match status" value="1"/>
</dbReference>
<comment type="catalytic activity">
    <reaction evidence="9 11">
        <text>GTP + H2O = GDP + phosphate + H(+)</text>
        <dbReference type="Rhea" id="RHEA:19669"/>
        <dbReference type="ChEBI" id="CHEBI:15377"/>
        <dbReference type="ChEBI" id="CHEBI:15378"/>
        <dbReference type="ChEBI" id="CHEBI:37565"/>
        <dbReference type="ChEBI" id="CHEBI:43474"/>
        <dbReference type="ChEBI" id="CHEBI:58189"/>
        <dbReference type="EC" id="3.6.5.4"/>
    </reaction>
</comment>
<dbReference type="GO" id="GO:0003924">
    <property type="term" value="F:GTPase activity"/>
    <property type="evidence" value="ECO:0007669"/>
    <property type="project" value="UniProtKB-UniRule"/>
</dbReference>
<feature type="domain" description="AAA+ ATPase" evidence="13">
    <location>
        <begin position="100"/>
        <end position="302"/>
    </location>
</feature>
<dbReference type="InterPro" id="IPR004125">
    <property type="entry name" value="Signal_recog_particle_SRP54_M"/>
</dbReference>
<dbReference type="GO" id="GO:0005525">
    <property type="term" value="F:GTP binding"/>
    <property type="evidence" value="ECO:0007669"/>
    <property type="project" value="UniProtKB-UniRule"/>
</dbReference>
<dbReference type="GO" id="GO:0006614">
    <property type="term" value="P:SRP-dependent cotranslational protein targeting to membrane"/>
    <property type="evidence" value="ECO:0007669"/>
    <property type="project" value="InterPro"/>
</dbReference>
<comment type="caution">
    <text evidence="17">The sequence shown here is derived from an EMBL/GenBank/DDBJ whole genome shotgun (WGS) entry which is preliminary data.</text>
</comment>
<dbReference type="CDD" id="cd18539">
    <property type="entry name" value="SRP_G"/>
    <property type="match status" value="1"/>
</dbReference>
<dbReference type="PANTHER" id="PTHR11564:SF5">
    <property type="entry name" value="SIGNAL RECOGNITION PARTICLE SUBUNIT SRP54"/>
    <property type="match status" value="1"/>
</dbReference>
<evidence type="ECO:0000256" key="8">
    <source>
        <dbReference type="ARBA" id="ARBA00023274"/>
    </source>
</evidence>
<dbReference type="InterPro" id="IPR013822">
    <property type="entry name" value="Signal_recog_particl_SRP54_hlx"/>
</dbReference>
<dbReference type="Pfam" id="PF02881">
    <property type="entry name" value="SRP54_N"/>
    <property type="match status" value="1"/>
</dbReference>
<dbReference type="InterPro" id="IPR042101">
    <property type="entry name" value="SRP54_N_sf"/>
</dbReference>
<feature type="binding site" evidence="11">
    <location>
        <begin position="191"/>
        <end position="195"/>
    </location>
    <ligand>
        <name>GTP</name>
        <dbReference type="ChEBI" id="CHEBI:37565"/>
    </ligand>
</feature>
<sequence>MAFEGLAGRLQETMNKIRGKGKVNEADVKEMMREVRLALLEADVNFKVVKQFIKAVSERAVGADVMKSLTPGQQVIKIVQEELTSLMGGEESKIGTADRPPTVIMMVGLQGAGKTTTSGKLANLLRKKYNRKPLLVAADIYRPAAIKQLETLGKQLDMPVFSLGDQVSPVEIAKQAIAKAKEEHLDYVIIDTAGRLHIDETLMDELKQVKEIATPTEILLVVDSMTGQDAVNVAQSFNEQLEITGVVLTKLDGDTRGGAALSIRSVTGKPIKFVATGEKMEAIETFHPDRMASRILGMGDVLSLIEKAQTDVDAEKMKAMEQKMKDNSMTLDDFLDQLQQVKQMGPLDELLKMMPGANKMKGLDNMQVDDKQLGHIEAIIKSMTKNEKDNPDIINASRRKRIARGSGRPIQEINRLLKQFAEMKKMMKQMTGGGKGKKGKNPFGNFKMPF</sequence>
<evidence type="ECO:0000256" key="3">
    <source>
        <dbReference type="ARBA" id="ARBA00022741"/>
    </source>
</evidence>
<dbReference type="EMBL" id="JAARZO010000002">
    <property type="protein sequence ID" value="MBC2287596.1"/>
    <property type="molecule type" value="Genomic_DNA"/>
</dbReference>
<reference evidence="18 19" key="1">
    <citation type="submission" date="2020-03" db="EMBL/GenBank/DDBJ databases">
        <title>Soil Listeria distribution.</title>
        <authorList>
            <person name="Liao J."/>
            <person name="Wiedmann M."/>
        </authorList>
    </citation>
    <scope>NUCLEOTIDE SEQUENCE [LARGE SCALE GENOMIC DNA]</scope>
    <source>
        <strain evidence="17 19">FSL L7-0072</strain>
        <strain evidence="16 18">FSL L7-1699</strain>
    </source>
</reference>
<keyword evidence="3 11" id="KW-0547">Nucleotide-binding</keyword>
<comment type="subunit">
    <text evidence="11">Part of the signal recognition particle protein translocation system, which is composed of SRP and FtsY.</text>
</comment>
<dbReference type="SMART" id="SM00962">
    <property type="entry name" value="SRP54"/>
    <property type="match status" value="1"/>
</dbReference>
<dbReference type="SUPFAM" id="SSF47446">
    <property type="entry name" value="Signal peptide-binding domain"/>
    <property type="match status" value="1"/>
</dbReference>
<dbReference type="Gene3D" id="1.20.120.140">
    <property type="entry name" value="Signal recognition particle SRP54, nucleotide-binding domain"/>
    <property type="match status" value="1"/>
</dbReference>
<comment type="domain">
    <text evidence="11">Composed of three domains: the N-terminal N domain, which is responsible for interactions with the ribosome, the central G domain, which binds GTP, and the C-terminal M domain, which binds the RNA and the signal sequence of the RNC.</text>
</comment>
<feature type="binding site" evidence="11">
    <location>
        <begin position="108"/>
        <end position="115"/>
    </location>
    <ligand>
        <name>GTP</name>
        <dbReference type="ChEBI" id="CHEBI:37565"/>
    </ligand>
</feature>